<dbReference type="EMBL" id="KQ435922">
    <property type="protein sequence ID" value="KOX68561.1"/>
    <property type="molecule type" value="Genomic_DNA"/>
</dbReference>
<keyword evidence="1" id="KW-0677">Repeat</keyword>
<dbReference type="OrthoDB" id="270720at2759"/>
<name>A0A0N0BC68_9HYME</name>
<dbReference type="SMART" id="SM00698">
    <property type="entry name" value="MORN"/>
    <property type="match status" value="5"/>
</dbReference>
<accession>A0A0N0BC68</accession>
<dbReference type="Gene3D" id="2.20.110.10">
    <property type="entry name" value="Histone H3 K4-specific methyltransferase SET7/9 N-terminal domain"/>
    <property type="match status" value="2"/>
</dbReference>
<dbReference type="AlphaFoldDB" id="A0A0N0BC68"/>
<dbReference type="PANTHER" id="PTHR23084:SF263">
    <property type="entry name" value="MORN REPEAT-CONTAINING PROTEIN 1"/>
    <property type="match status" value="1"/>
</dbReference>
<proteinExistence type="predicted"/>
<sequence length="254" mass="30073">MPFLKCIKTSYTERRIENSKRNGLRHAIFSPQTKELFKSYYIGEWKNDVKKGRGKEVDRYFNYCIKVTDANRTIRRYYIGQWVAGKKQGFGYNWFKDGSYYEGNFCRNKRQDYGRMWHCNGDYYEGAWKDDLYHGMGLLVKDNGNKYEGQFVKGKKEGYGTYYHIVTGQEQRGFWTNDWFINGTISDADFRQRAICPTPYPIPEVEAITRINDSRNISEIMENDQKAEFVFIEADCKRAPKQQHAIQNESLLFV</sequence>
<dbReference type="Pfam" id="PF02493">
    <property type="entry name" value="MORN"/>
    <property type="match status" value="4"/>
</dbReference>
<protein>
    <submittedName>
        <fullName evidence="2">MORN repeat-containing protein 3</fullName>
    </submittedName>
</protein>
<dbReference type="PANTHER" id="PTHR23084">
    <property type="entry name" value="PHOSPHATIDYLINOSITOL-4-PHOSPHATE 5-KINASE RELATED"/>
    <property type="match status" value="1"/>
</dbReference>
<gene>
    <name evidence="2" type="ORF">WN51_04047</name>
</gene>
<evidence type="ECO:0000313" key="2">
    <source>
        <dbReference type="EMBL" id="KOX68561.1"/>
    </source>
</evidence>
<organism evidence="2 3">
    <name type="scientific">Melipona quadrifasciata</name>
    <dbReference type="NCBI Taxonomy" id="166423"/>
    <lineage>
        <taxon>Eukaryota</taxon>
        <taxon>Metazoa</taxon>
        <taxon>Ecdysozoa</taxon>
        <taxon>Arthropoda</taxon>
        <taxon>Hexapoda</taxon>
        <taxon>Insecta</taxon>
        <taxon>Pterygota</taxon>
        <taxon>Neoptera</taxon>
        <taxon>Endopterygota</taxon>
        <taxon>Hymenoptera</taxon>
        <taxon>Apocrita</taxon>
        <taxon>Aculeata</taxon>
        <taxon>Apoidea</taxon>
        <taxon>Anthophila</taxon>
        <taxon>Apidae</taxon>
        <taxon>Melipona</taxon>
    </lineage>
</organism>
<dbReference type="SUPFAM" id="SSF82185">
    <property type="entry name" value="Histone H3 K4-specific methyltransferase SET7/9 N-terminal domain"/>
    <property type="match status" value="1"/>
</dbReference>
<evidence type="ECO:0000313" key="3">
    <source>
        <dbReference type="Proteomes" id="UP000053105"/>
    </source>
</evidence>
<dbReference type="Proteomes" id="UP000053105">
    <property type="component" value="Unassembled WGS sequence"/>
</dbReference>
<dbReference type="STRING" id="166423.A0A0N0BC68"/>
<reference evidence="2 3" key="1">
    <citation type="submission" date="2015-07" db="EMBL/GenBank/DDBJ databases">
        <title>The genome of Melipona quadrifasciata.</title>
        <authorList>
            <person name="Pan H."/>
            <person name="Kapheim K."/>
        </authorList>
    </citation>
    <scope>NUCLEOTIDE SEQUENCE [LARGE SCALE GENOMIC DNA]</scope>
    <source>
        <strain evidence="2">0111107301</strain>
        <tissue evidence="2">Whole body</tissue>
    </source>
</reference>
<evidence type="ECO:0000256" key="1">
    <source>
        <dbReference type="ARBA" id="ARBA00022737"/>
    </source>
</evidence>
<keyword evidence="3" id="KW-1185">Reference proteome</keyword>
<dbReference type="InterPro" id="IPR003409">
    <property type="entry name" value="MORN"/>
</dbReference>